<accession>A0ABP1PM53</accession>
<gene>
    <name evidence="5" type="ORF">ODALV1_LOCUS291</name>
</gene>
<dbReference type="PANTHER" id="PTHR11346">
    <property type="entry name" value="GALECTIN"/>
    <property type="match status" value="1"/>
</dbReference>
<dbReference type="SMART" id="SM00908">
    <property type="entry name" value="Gal-bind_lectin"/>
    <property type="match status" value="1"/>
</dbReference>
<evidence type="ECO:0000313" key="6">
    <source>
        <dbReference type="Proteomes" id="UP001642540"/>
    </source>
</evidence>
<dbReference type="SMART" id="SM00276">
    <property type="entry name" value="GLECT"/>
    <property type="match status" value="1"/>
</dbReference>
<dbReference type="InterPro" id="IPR001079">
    <property type="entry name" value="Galectin_CRD"/>
</dbReference>
<evidence type="ECO:0000256" key="3">
    <source>
        <dbReference type="SAM" id="Phobius"/>
    </source>
</evidence>
<keyword evidence="3" id="KW-0812">Transmembrane</keyword>
<dbReference type="InterPro" id="IPR044156">
    <property type="entry name" value="Galectin-like"/>
</dbReference>
<evidence type="ECO:0000256" key="1">
    <source>
        <dbReference type="ARBA" id="ARBA00022734"/>
    </source>
</evidence>
<dbReference type="SUPFAM" id="SSF49899">
    <property type="entry name" value="Concanavalin A-like lectins/glucanases"/>
    <property type="match status" value="1"/>
</dbReference>
<keyword evidence="1 2" id="KW-0430">Lectin</keyword>
<feature type="domain" description="Galectin" evidence="4">
    <location>
        <begin position="13"/>
        <end position="150"/>
    </location>
</feature>
<protein>
    <recommendedName>
        <fullName evidence="2">Galectin</fullName>
    </recommendedName>
</protein>
<keyword evidence="3" id="KW-0472">Membrane</keyword>
<feature type="transmembrane region" description="Helical" evidence="3">
    <location>
        <begin position="196"/>
        <end position="216"/>
    </location>
</feature>
<dbReference type="PANTHER" id="PTHR11346:SF147">
    <property type="entry name" value="GALECTIN"/>
    <property type="match status" value="1"/>
</dbReference>
<dbReference type="PROSITE" id="PS51304">
    <property type="entry name" value="GALECTIN"/>
    <property type="match status" value="1"/>
</dbReference>
<dbReference type="CDD" id="cd00070">
    <property type="entry name" value="GLECT"/>
    <property type="match status" value="1"/>
</dbReference>
<proteinExistence type="predicted"/>
<reference evidence="5 6" key="1">
    <citation type="submission" date="2024-08" db="EMBL/GenBank/DDBJ databases">
        <authorList>
            <person name="Cucini C."/>
            <person name="Frati F."/>
        </authorList>
    </citation>
    <scope>NUCLEOTIDE SEQUENCE [LARGE SCALE GENOMIC DNA]</scope>
</reference>
<dbReference type="InterPro" id="IPR013320">
    <property type="entry name" value="ConA-like_dom_sf"/>
</dbReference>
<dbReference type="Proteomes" id="UP001642540">
    <property type="component" value="Unassembled WGS sequence"/>
</dbReference>
<keyword evidence="6" id="KW-1185">Reference proteome</keyword>
<comment type="caution">
    <text evidence="5">The sequence shown here is derived from an EMBL/GenBank/DDBJ whole genome shotgun (WGS) entry which is preliminary data.</text>
</comment>
<evidence type="ECO:0000256" key="2">
    <source>
        <dbReference type="RuleBase" id="RU102079"/>
    </source>
</evidence>
<sequence>MACWLAYESQISDVTMLGNGLSVGDKITVTGRILPGAYSFAINIHHKWTQEKEIILFHFNPRISASHVAYDTYIYGHAWITFGSKHSEIYFREGNNFTVEILCQEDQFNVTVDGDSFLEYKYELPLNIADMLEIKRDPNRDVEIFSVGVSKSAQITYSGNTKKDLNSYKFRTVTNWTSNASDTFENTCTCDSTSTYAVAFLIFLCVCLQFSLWLFYGY</sequence>
<dbReference type="Gene3D" id="2.60.120.200">
    <property type="match status" value="1"/>
</dbReference>
<organism evidence="5 6">
    <name type="scientific">Orchesella dallaii</name>
    <dbReference type="NCBI Taxonomy" id="48710"/>
    <lineage>
        <taxon>Eukaryota</taxon>
        <taxon>Metazoa</taxon>
        <taxon>Ecdysozoa</taxon>
        <taxon>Arthropoda</taxon>
        <taxon>Hexapoda</taxon>
        <taxon>Collembola</taxon>
        <taxon>Entomobryomorpha</taxon>
        <taxon>Entomobryoidea</taxon>
        <taxon>Orchesellidae</taxon>
        <taxon>Orchesellinae</taxon>
        <taxon>Orchesella</taxon>
    </lineage>
</organism>
<name>A0ABP1PM53_9HEXA</name>
<dbReference type="EMBL" id="CAXLJM020000001">
    <property type="protein sequence ID" value="CAL8068478.1"/>
    <property type="molecule type" value="Genomic_DNA"/>
</dbReference>
<evidence type="ECO:0000313" key="5">
    <source>
        <dbReference type="EMBL" id="CAL8068478.1"/>
    </source>
</evidence>
<keyword evidence="3" id="KW-1133">Transmembrane helix</keyword>
<evidence type="ECO:0000259" key="4">
    <source>
        <dbReference type="PROSITE" id="PS51304"/>
    </source>
</evidence>
<dbReference type="Pfam" id="PF00337">
    <property type="entry name" value="Gal-bind_lectin"/>
    <property type="match status" value="1"/>
</dbReference>